<organism evidence="1">
    <name type="scientific">marine metagenome</name>
    <dbReference type="NCBI Taxonomy" id="408172"/>
    <lineage>
        <taxon>unclassified sequences</taxon>
        <taxon>metagenomes</taxon>
        <taxon>ecological metagenomes</taxon>
    </lineage>
</organism>
<protein>
    <recommendedName>
        <fullName evidence="2">Methionine biosynthesis protein MetW</fullName>
    </recommendedName>
</protein>
<sequence>MKKEFQIIAELIENNTKVLDVGCGDGTLMKYLKDQKNIDARGLEISKDKVQACVSKGLAVIEGNAEKDLKQFPNSSFNYAILSQTLQAFYDPEKVIDDLLNVADKAIVTIPNFGFWKVRLDLLIKGTMPITKNLPDEWYSTPNLHMCTIKDFFNFCSKKKIKLFKSLALHN</sequence>
<dbReference type="Pfam" id="PF07021">
    <property type="entry name" value="MetW"/>
    <property type="match status" value="1"/>
</dbReference>
<dbReference type="AlphaFoldDB" id="A0A383F0L4"/>
<dbReference type="EMBL" id="UINC01230039">
    <property type="protein sequence ID" value="SVE61995.1"/>
    <property type="molecule type" value="Genomic_DNA"/>
</dbReference>
<name>A0A383F0L4_9ZZZZ</name>
<dbReference type="Gene3D" id="3.40.50.150">
    <property type="entry name" value="Vaccinia Virus protein VP39"/>
    <property type="match status" value="1"/>
</dbReference>
<accession>A0A383F0L4</accession>
<reference evidence="1" key="1">
    <citation type="submission" date="2018-05" db="EMBL/GenBank/DDBJ databases">
        <authorList>
            <person name="Lanie J.A."/>
            <person name="Ng W.-L."/>
            <person name="Kazmierczak K.M."/>
            <person name="Andrzejewski T.M."/>
            <person name="Davidsen T.M."/>
            <person name="Wayne K.J."/>
            <person name="Tettelin H."/>
            <person name="Glass J.I."/>
            <person name="Rusch D."/>
            <person name="Podicherti R."/>
            <person name="Tsui H.-C.T."/>
            <person name="Winkler M.E."/>
        </authorList>
    </citation>
    <scope>NUCLEOTIDE SEQUENCE</scope>
</reference>
<gene>
    <name evidence="1" type="ORF">METZ01_LOCUS514849</name>
</gene>
<dbReference type="CDD" id="cd02440">
    <property type="entry name" value="AdoMet_MTases"/>
    <property type="match status" value="1"/>
</dbReference>
<proteinExistence type="predicted"/>
<dbReference type="SUPFAM" id="SSF53335">
    <property type="entry name" value="S-adenosyl-L-methionine-dependent methyltransferases"/>
    <property type="match status" value="1"/>
</dbReference>
<evidence type="ECO:0000313" key="1">
    <source>
        <dbReference type="EMBL" id="SVE61995.1"/>
    </source>
</evidence>
<dbReference type="NCBIfam" id="TIGR02081">
    <property type="entry name" value="metW"/>
    <property type="match status" value="1"/>
</dbReference>
<dbReference type="InterPro" id="IPR010743">
    <property type="entry name" value="Methionine_synth_MetW"/>
</dbReference>
<evidence type="ECO:0008006" key="2">
    <source>
        <dbReference type="Google" id="ProtNLM"/>
    </source>
</evidence>
<dbReference type="InterPro" id="IPR029063">
    <property type="entry name" value="SAM-dependent_MTases_sf"/>
</dbReference>
<feature type="non-terminal residue" evidence="1">
    <location>
        <position position="171"/>
    </location>
</feature>